<gene>
    <name evidence="1" type="ORF">CPIN18021_1649</name>
</gene>
<reference evidence="2" key="1">
    <citation type="submission" date="2016-09" db="EMBL/GenBank/DDBJ databases">
        <title>Comparative genomics of the Campylobacter concisus group.</title>
        <authorList>
            <person name="Miller W.G."/>
            <person name="Yee E."/>
            <person name="Chapman M.H."/>
            <person name="Huynh S."/>
            <person name="Bono J.L."/>
            <person name="On S.L.W."/>
            <person name="StLeger J."/>
            <person name="Foster G."/>
            <person name="Parker C.T."/>
        </authorList>
    </citation>
    <scope>NUCLEOTIDE SEQUENCE [LARGE SCALE GENOMIC DNA]</scope>
    <source>
        <strain evidence="2">RM18021</strain>
    </source>
</reference>
<dbReference type="Proteomes" id="UP000190868">
    <property type="component" value="Chromosome"/>
</dbReference>
<evidence type="ECO:0000313" key="1">
    <source>
        <dbReference type="EMBL" id="AQW88428.1"/>
    </source>
</evidence>
<accession>A0A1S6U9M9</accession>
<dbReference type="GeneID" id="56567235"/>
<dbReference type="AlphaFoldDB" id="A0A1S6U9M9"/>
<name>A0A1S6U9M9_9BACT</name>
<evidence type="ECO:0000313" key="2">
    <source>
        <dbReference type="Proteomes" id="UP000190868"/>
    </source>
</evidence>
<proteinExistence type="predicted"/>
<dbReference type="KEGG" id="cpin:CPIN18020_1595"/>
<organism evidence="1 2">
    <name type="scientific">Campylobacter pinnipediorum subsp. caledonicus</name>
    <dbReference type="NCBI Taxonomy" id="1874362"/>
    <lineage>
        <taxon>Bacteria</taxon>
        <taxon>Pseudomonadati</taxon>
        <taxon>Campylobacterota</taxon>
        <taxon>Epsilonproteobacteria</taxon>
        <taxon>Campylobacterales</taxon>
        <taxon>Campylobacteraceae</taxon>
        <taxon>Campylobacter</taxon>
    </lineage>
</organism>
<sequence>MAIQDDLKVIKQEISTEEHFLENIIKGERFFKRYKKFFISLVIIAVIVLVAFYTNKFINQNRIEAANKAYSELILDPNNQNALNTLKDKEPSLYALFKFKAYRDNNQSEIKKLLNEPIDPMLKEIFSMQIGDSNSEIGSDYAILMNAFNYLKQNKIKEANAEFAKIPLNSPLANLVKSLQHYQGYKK</sequence>
<protein>
    <submittedName>
        <fullName evidence="1">Uncharacterized protein</fullName>
    </submittedName>
</protein>
<keyword evidence="2" id="KW-1185">Reference proteome</keyword>
<dbReference type="RefSeq" id="WP_078423921.1">
    <property type="nucleotide sequence ID" value="NZ_CP017018.1"/>
</dbReference>
<dbReference type="EMBL" id="CP017258">
    <property type="protein sequence ID" value="AQW88428.1"/>
    <property type="molecule type" value="Genomic_DNA"/>
</dbReference>